<dbReference type="SUPFAM" id="SSF47005">
    <property type="entry name" value="Peripheral subunit-binding domain of 2-oxo acid dehydrogenase complex"/>
    <property type="match status" value="1"/>
</dbReference>
<comment type="catalytic activity">
    <reaction evidence="8 9">
        <text>N(6)-[(R)-dihydrolipoyl]-L-lysyl-[protein] + acetyl-CoA = N(6)-[(R)-S(8)-acetyldihydrolipoyl]-L-lysyl-[protein] + CoA</text>
        <dbReference type="Rhea" id="RHEA:17017"/>
        <dbReference type="Rhea" id="RHEA-COMP:10475"/>
        <dbReference type="Rhea" id="RHEA-COMP:10478"/>
        <dbReference type="ChEBI" id="CHEBI:57287"/>
        <dbReference type="ChEBI" id="CHEBI:57288"/>
        <dbReference type="ChEBI" id="CHEBI:83100"/>
        <dbReference type="ChEBI" id="CHEBI:83111"/>
        <dbReference type="EC" id="2.3.1.12"/>
    </reaction>
</comment>
<sequence>MSIVEVKVPDIGDFKEVEVIELMVKVGDTIKVDQSLITVESDKASMEIPSSSAGVIKEIKVKVGDKVAEGSLLLLVEAEGAAAAAPAPAAAAPAPAPAAAAAPATAPAPAAAPAAAAGPVDVKVPDIGDFKEVEVIELMVKVGDTIKKDQSLITVESDKASMEIPSSHDGVVKEIKVKVGDKVAEGSLVLVVESTGGSAAPAAAAPAPAAAAAAPAPAAAAPAPAPAAAPAPAPAAAPAAPAVSGKLAHASPSVRKFARELGVDVAKVPGTGPKGRITQQDVQNYVKGVIAGAAAAPTAAPAAAGGGGAGLNLLPWPSLDFSKFGETELQPLPRIKKISGPNLHRNWVMIPHVTQFEDADITDLEAFRVETNNANAKNKDAAKLTMLAFVIKASAAALKKYPAFNSSLDAKGENLILKKYYNIGFAADTPQGLVVPVVKNADQKSVSQIAREMTELSLAAREGKLKPADMQGATFTISSLGGIGGSHFTPIVNAPEVAILGLSKASMKPVWDGKQFVPRLMMTLSLSYDHRVVDGASGARFAVYLAEVLGDMRKVLL</sequence>
<reference evidence="12" key="2">
    <citation type="submission" date="2022-12" db="EMBL/GenBank/DDBJ databases">
        <authorList>
            <person name="Sun Q."/>
            <person name="Kim S."/>
        </authorList>
    </citation>
    <scope>NUCLEOTIDE SEQUENCE</scope>
    <source>
        <strain evidence="12">KCTC 12343</strain>
    </source>
</reference>
<dbReference type="PANTHER" id="PTHR43178">
    <property type="entry name" value="DIHYDROLIPOAMIDE ACETYLTRANSFERASE COMPONENT OF PYRUVATE DEHYDROGENASE COMPLEX"/>
    <property type="match status" value="1"/>
</dbReference>
<dbReference type="EC" id="2.3.1.12" evidence="9"/>
<dbReference type="PROSITE" id="PS50968">
    <property type="entry name" value="BIOTINYL_LIPOYL"/>
    <property type="match status" value="2"/>
</dbReference>
<dbReference type="InterPro" id="IPR023213">
    <property type="entry name" value="CAT-like_dom_sf"/>
</dbReference>
<dbReference type="SUPFAM" id="SSF51230">
    <property type="entry name" value="Single hybrid motif"/>
    <property type="match status" value="2"/>
</dbReference>
<gene>
    <name evidence="12" type="primary">aceF</name>
    <name evidence="12" type="ORF">GCM10007387_52800</name>
</gene>
<dbReference type="GO" id="GO:0045254">
    <property type="term" value="C:pyruvate dehydrogenase complex"/>
    <property type="evidence" value="ECO:0007669"/>
    <property type="project" value="UniProtKB-UniRule"/>
</dbReference>
<keyword evidence="6 9" id="KW-0012">Acyltransferase</keyword>
<evidence type="ECO:0000256" key="9">
    <source>
        <dbReference type="RuleBase" id="RU361137"/>
    </source>
</evidence>
<dbReference type="Gene3D" id="4.10.320.10">
    <property type="entry name" value="E3-binding domain"/>
    <property type="match status" value="1"/>
</dbReference>
<dbReference type="InterPro" id="IPR000089">
    <property type="entry name" value="Biotin_lipoyl"/>
</dbReference>
<evidence type="ECO:0000256" key="8">
    <source>
        <dbReference type="ARBA" id="ARBA00048370"/>
    </source>
</evidence>
<dbReference type="Gene3D" id="3.30.559.10">
    <property type="entry name" value="Chloramphenicol acetyltransferase-like domain"/>
    <property type="match status" value="1"/>
</dbReference>
<comment type="caution">
    <text evidence="12">The sequence shown here is derived from an EMBL/GenBank/DDBJ whole genome shotgun (WGS) entry which is preliminary data.</text>
</comment>
<dbReference type="PANTHER" id="PTHR43178:SF2">
    <property type="entry name" value="DIHYDROLIPOYLLYSINE-RESIDUE ACETYLTRANSFERASE COMPONENT OF PYRUVATE DEHYDROGENASE COMPLEX"/>
    <property type="match status" value="1"/>
</dbReference>
<keyword evidence="12" id="KW-0670">Pyruvate</keyword>
<accession>A0AA87XZK5</accession>
<comment type="function">
    <text evidence="7">The pyruvate dehydrogenase complex catalyzes the overall conversion of pyruvate to acetyl-CoA and CO(2). It contains multiple copies of three enzymatic components: pyruvate dehydrogenase (E1), dihydrolipoamide acetyltransferase (E2) and lipoamide dehydrogenase (E3).</text>
</comment>
<evidence type="ECO:0000256" key="5">
    <source>
        <dbReference type="ARBA" id="ARBA00022823"/>
    </source>
</evidence>
<evidence type="ECO:0000259" key="10">
    <source>
        <dbReference type="PROSITE" id="PS50968"/>
    </source>
</evidence>
<evidence type="ECO:0000313" key="13">
    <source>
        <dbReference type="Proteomes" id="UP000628442"/>
    </source>
</evidence>
<dbReference type="RefSeq" id="WP_189485330.1">
    <property type="nucleotide sequence ID" value="NZ_BMWV01000017.1"/>
</dbReference>
<proteinExistence type="inferred from homology"/>
<evidence type="ECO:0000256" key="7">
    <source>
        <dbReference type="ARBA" id="ARBA00025211"/>
    </source>
</evidence>
<evidence type="ECO:0000256" key="3">
    <source>
        <dbReference type="ARBA" id="ARBA00022679"/>
    </source>
</evidence>
<dbReference type="GO" id="GO:0005737">
    <property type="term" value="C:cytoplasm"/>
    <property type="evidence" value="ECO:0007669"/>
    <property type="project" value="TreeGrafter"/>
</dbReference>
<dbReference type="SUPFAM" id="SSF52777">
    <property type="entry name" value="CoA-dependent acyltransferases"/>
    <property type="match status" value="1"/>
</dbReference>
<evidence type="ECO:0000259" key="11">
    <source>
        <dbReference type="PROSITE" id="PS51826"/>
    </source>
</evidence>
<dbReference type="EMBL" id="BMWV01000017">
    <property type="protein sequence ID" value="GGY63761.1"/>
    <property type="molecule type" value="Genomic_DNA"/>
</dbReference>
<organism evidence="12 13">
    <name type="scientific">Pseudoduganella albidiflava</name>
    <dbReference type="NCBI Taxonomy" id="321983"/>
    <lineage>
        <taxon>Bacteria</taxon>
        <taxon>Pseudomonadati</taxon>
        <taxon>Pseudomonadota</taxon>
        <taxon>Betaproteobacteria</taxon>
        <taxon>Burkholderiales</taxon>
        <taxon>Oxalobacteraceae</taxon>
        <taxon>Telluria group</taxon>
        <taxon>Pseudoduganella</taxon>
    </lineage>
</organism>
<dbReference type="InterPro" id="IPR011053">
    <property type="entry name" value="Single_hybrid_motif"/>
</dbReference>
<comment type="cofactor">
    <cofactor evidence="9">
        <name>(R)-lipoate</name>
        <dbReference type="ChEBI" id="CHEBI:83088"/>
    </cofactor>
    <text evidence="9">Binds 2 lipoyl cofactors covalently.</text>
</comment>
<dbReference type="InterPro" id="IPR003016">
    <property type="entry name" value="2-oxoA_DH_lipoyl-BS"/>
</dbReference>
<dbReference type="InterPro" id="IPR006256">
    <property type="entry name" value="AcTrfase_Pyrv_DH_cplx"/>
</dbReference>
<comment type="similarity">
    <text evidence="1 9">Belongs to the 2-oxoacid dehydrogenase family.</text>
</comment>
<dbReference type="Pfam" id="PF00364">
    <property type="entry name" value="Biotin_lipoyl"/>
    <property type="match status" value="2"/>
</dbReference>
<dbReference type="GO" id="GO:0004742">
    <property type="term" value="F:dihydrolipoyllysine-residue acetyltransferase activity"/>
    <property type="evidence" value="ECO:0007669"/>
    <property type="project" value="UniProtKB-UniRule"/>
</dbReference>
<dbReference type="PROSITE" id="PS51826">
    <property type="entry name" value="PSBD"/>
    <property type="match status" value="1"/>
</dbReference>
<dbReference type="Gene3D" id="2.40.50.100">
    <property type="match status" value="2"/>
</dbReference>
<dbReference type="CDD" id="cd06849">
    <property type="entry name" value="lipoyl_domain"/>
    <property type="match status" value="2"/>
</dbReference>
<evidence type="ECO:0000256" key="4">
    <source>
        <dbReference type="ARBA" id="ARBA00022737"/>
    </source>
</evidence>
<keyword evidence="3 9" id="KW-0808">Transferase</keyword>
<feature type="domain" description="Peripheral subunit-binding (PSBD)" evidence="11">
    <location>
        <begin position="249"/>
        <end position="286"/>
    </location>
</feature>
<protein>
    <recommendedName>
        <fullName evidence="9">Acetyltransferase component of pyruvate dehydrogenase complex</fullName>
        <ecNumber evidence="9">2.3.1.12</ecNumber>
    </recommendedName>
</protein>
<evidence type="ECO:0000256" key="2">
    <source>
        <dbReference type="ARBA" id="ARBA00011484"/>
    </source>
</evidence>
<dbReference type="GO" id="GO:0006086">
    <property type="term" value="P:pyruvate decarboxylation to acetyl-CoA"/>
    <property type="evidence" value="ECO:0007669"/>
    <property type="project" value="UniProtKB-UniRule"/>
</dbReference>
<dbReference type="AlphaFoldDB" id="A0AA87XZK5"/>
<keyword evidence="4" id="KW-0677">Repeat</keyword>
<dbReference type="Proteomes" id="UP000628442">
    <property type="component" value="Unassembled WGS sequence"/>
</dbReference>
<keyword evidence="5 9" id="KW-0450">Lipoyl</keyword>
<feature type="domain" description="Lipoyl-binding" evidence="10">
    <location>
        <begin position="119"/>
        <end position="193"/>
    </location>
</feature>
<name>A0AA87XZK5_9BURK</name>
<dbReference type="GO" id="GO:0031405">
    <property type="term" value="F:lipoic acid binding"/>
    <property type="evidence" value="ECO:0007669"/>
    <property type="project" value="TreeGrafter"/>
</dbReference>
<evidence type="ECO:0000256" key="1">
    <source>
        <dbReference type="ARBA" id="ARBA00007317"/>
    </source>
</evidence>
<dbReference type="Pfam" id="PF00198">
    <property type="entry name" value="2-oxoacid_dh"/>
    <property type="match status" value="1"/>
</dbReference>
<reference evidence="12" key="1">
    <citation type="journal article" date="2014" name="Int. J. Syst. Evol. Microbiol.">
        <title>Complete genome sequence of Corynebacterium casei LMG S-19264T (=DSM 44701T), isolated from a smear-ripened cheese.</title>
        <authorList>
            <consortium name="US DOE Joint Genome Institute (JGI-PGF)"/>
            <person name="Walter F."/>
            <person name="Albersmeier A."/>
            <person name="Kalinowski J."/>
            <person name="Ruckert C."/>
        </authorList>
    </citation>
    <scope>NUCLEOTIDE SEQUENCE</scope>
    <source>
        <strain evidence="12">KCTC 12343</strain>
    </source>
</reference>
<dbReference type="FunFam" id="3.30.559.10:FF:000004">
    <property type="entry name" value="Acetyltransferase component of pyruvate dehydrogenase complex"/>
    <property type="match status" value="1"/>
</dbReference>
<dbReference type="FunFam" id="2.40.50.100:FF:000009">
    <property type="entry name" value="Acetyltransferase component of pyruvate dehydrogenase complex"/>
    <property type="match status" value="2"/>
</dbReference>
<dbReference type="InterPro" id="IPR004167">
    <property type="entry name" value="PSBD"/>
</dbReference>
<dbReference type="InterPro" id="IPR050743">
    <property type="entry name" value="2-oxoacid_DH_E2_comp"/>
</dbReference>
<dbReference type="NCBIfam" id="TIGR01348">
    <property type="entry name" value="PDHac_trf_long"/>
    <property type="match status" value="1"/>
</dbReference>
<evidence type="ECO:0000256" key="6">
    <source>
        <dbReference type="ARBA" id="ARBA00023315"/>
    </source>
</evidence>
<evidence type="ECO:0000313" key="12">
    <source>
        <dbReference type="EMBL" id="GGY63761.1"/>
    </source>
</evidence>
<dbReference type="InterPro" id="IPR001078">
    <property type="entry name" value="2-oxoacid_DH_actylTfrase"/>
</dbReference>
<dbReference type="PROSITE" id="PS00189">
    <property type="entry name" value="LIPOYL"/>
    <property type="match status" value="2"/>
</dbReference>
<feature type="domain" description="Lipoyl-binding" evidence="10">
    <location>
        <begin position="3"/>
        <end position="77"/>
    </location>
</feature>
<dbReference type="Pfam" id="PF02817">
    <property type="entry name" value="E3_binding"/>
    <property type="match status" value="1"/>
</dbReference>
<dbReference type="InterPro" id="IPR036625">
    <property type="entry name" value="E3-bd_dom_sf"/>
</dbReference>
<comment type="subunit">
    <text evidence="2 9">Forms a 24-polypeptide structural core with octahedral symmetry.</text>
</comment>